<dbReference type="STRING" id="77586.A0A0D9V4Y4"/>
<dbReference type="Proteomes" id="UP000032180">
    <property type="component" value="Chromosome 1"/>
</dbReference>
<sequence>MERKLCLGVMPLRLVATGKMHGSFVGGKTHPTYKDIDEMLAKMSPRLRLQGYVANTKEVLFDIEKRRKMMPSPCIVRSWPLLWPGRVTGRPGD</sequence>
<dbReference type="Gramene" id="LPERR01G24750.1">
    <property type="protein sequence ID" value="LPERR01G24750.1"/>
    <property type="gene ID" value="LPERR01G24750"/>
</dbReference>
<evidence type="ECO:0000313" key="1">
    <source>
        <dbReference type="EnsemblPlants" id="LPERR01G24750.1"/>
    </source>
</evidence>
<protein>
    <submittedName>
        <fullName evidence="1">Uncharacterized protein</fullName>
    </submittedName>
</protein>
<accession>A0A0D9V4Y4</accession>
<organism evidence="1 2">
    <name type="scientific">Leersia perrieri</name>
    <dbReference type="NCBI Taxonomy" id="77586"/>
    <lineage>
        <taxon>Eukaryota</taxon>
        <taxon>Viridiplantae</taxon>
        <taxon>Streptophyta</taxon>
        <taxon>Embryophyta</taxon>
        <taxon>Tracheophyta</taxon>
        <taxon>Spermatophyta</taxon>
        <taxon>Magnoliopsida</taxon>
        <taxon>Liliopsida</taxon>
        <taxon>Poales</taxon>
        <taxon>Poaceae</taxon>
        <taxon>BOP clade</taxon>
        <taxon>Oryzoideae</taxon>
        <taxon>Oryzeae</taxon>
        <taxon>Oryzinae</taxon>
        <taxon>Leersia</taxon>
    </lineage>
</organism>
<reference evidence="1 2" key="1">
    <citation type="submission" date="2012-08" db="EMBL/GenBank/DDBJ databases">
        <title>Oryza genome evolution.</title>
        <authorList>
            <person name="Wing R.A."/>
        </authorList>
    </citation>
    <scope>NUCLEOTIDE SEQUENCE</scope>
</reference>
<proteinExistence type="predicted"/>
<dbReference type="AlphaFoldDB" id="A0A0D9V4Y4"/>
<dbReference type="EnsemblPlants" id="LPERR01G24750.1">
    <property type="protein sequence ID" value="LPERR01G24750.1"/>
    <property type="gene ID" value="LPERR01G24750"/>
</dbReference>
<reference evidence="2" key="2">
    <citation type="submission" date="2013-12" db="EMBL/GenBank/DDBJ databases">
        <authorList>
            <person name="Yu Y."/>
            <person name="Lee S."/>
            <person name="de Baynast K."/>
            <person name="Wissotski M."/>
            <person name="Liu L."/>
            <person name="Talag J."/>
            <person name="Goicoechea J."/>
            <person name="Angelova A."/>
            <person name="Jetty R."/>
            <person name="Kudrna D."/>
            <person name="Golser W."/>
            <person name="Rivera L."/>
            <person name="Zhang J."/>
            <person name="Wing R."/>
        </authorList>
    </citation>
    <scope>NUCLEOTIDE SEQUENCE</scope>
</reference>
<evidence type="ECO:0000313" key="2">
    <source>
        <dbReference type="Proteomes" id="UP000032180"/>
    </source>
</evidence>
<keyword evidence="2" id="KW-1185">Reference proteome</keyword>
<reference evidence="1" key="3">
    <citation type="submission" date="2015-04" db="UniProtKB">
        <authorList>
            <consortium name="EnsemblPlants"/>
        </authorList>
    </citation>
    <scope>IDENTIFICATION</scope>
</reference>
<dbReference type="HOGENOM" id="CLU_2402825_0_0_1"/>
<name>A0A0D9V4Y4_9ORYZ</name>